<reference evidence="4" key="1">
    <citation type="submission" date="2021-01" db="EMBL/GenBank/DDBJ databases">
        <authorList>
            <person name="Corre E."/>
            <person name="Pelletier E."/>
            <person name="Niang G."/>
            <person name="Scheremetjew M."/>
            <person name="Finn R."/>
            <person name="Kale V."/>
            <person name="Holt S."/>
            <person name="Cochrane G."/>
            <person name="Meng A."/>
            <person name="Brown T."/>
            <person name="Cohen L."/>
        </authorList>
    </citation>
    <scope>NUCLEOTIDE SEQUENCE</scope>
    <source>
        <strain evidence="4">NIES-2562</strain>
    </source>
</reference>
<evidence type="ECO:0000313" key="4">
    <source>
        <dbReference type="EMBL" id="CAE0257807.1"/>
    </source>
</evidence>
<dbReference type="InterPro" id="IPR041667">
    <property type="entry name" value="Cupin_8"/>
</dbReference>
<evidence type="ECO:0000256" key="1">
    <source>
        <dbReference type="SAM" id="MobiDB-lite"/>
    </source>
</evidence>
<keyword evidence="2" id="KW-0812">Transmembrane</keyword>
<feature type="compositionally biased region" description="Basic and acidic residues" evidence="1">
    <location>
        <begin position="413"/>
        <end position="422"/>
    </location>
</feature>
<dbReference type="SUPFAM" id="SSF51197">
    <property type="entry name" value="Clavaminate synthase-like"/>
    <property type="match status" value="1"/>
</dbReference>
<name>A0A7S3DHV1_9EUKA</name>
<sequence>MGVSTWIKEHRRLSTFIIGSAAVGIVILFAISDSALYHADVDYDDQRPKELPGERSQHEQEQMMRQNGSTFDVSSWREALRKPSCSCDNDIPRCLFQRPYKVDKHGYPLNDKGEKGFDGQGSVNMKDWEGTVMKAEDVTPSDFFCKYYCNCRPLLLKNMYEEWPELRSLDWETLKTASDLIGHTQTYGKNLFADPSEEERSISVGEFLSFRSSKSVFPRYTHYYGLGESSTVIHNIFKKAPGVLNGDATLSLTTANGSIQVHNDAPFFGGFFAVVKGRRRYVLIHSLELNRVCYNTRGAVIVPEQVLPATDMPSAGYDGDKEQIEKRQWPQVCNNGCCFNMYVSEEERQKSLPNVTKTARLEIDVEAGDFLYLPGGYLHGIYSYTDTIGLVAGYNGVFDEWSAAKRGFHLRDFDADTHRDPTPTRYNDSPQKGDKPGANAKVVPDPGQQQKSNSSSVNKSAVPIAAGDIAGGGANSTERGSKARTRV</sequence>
<accession>A0A7S3DHV1</accession>
<keyword evidence="2" id="KW-0472">Membrane</keyword>
<dbReference type="EMBL" id="HBIB01030949">
    <property type="protein sequence ID" value="CAE0257807.1"/>
    <property type="molecule type" value="Transcribed_RNA"/>
</dbReference>
<keyword evidence="2" id="KW-1133">Transmembrane helix</keyword>
<feature type="transmembrane region" description="Helical" evidence="2">
    <location>
        <begin position="12"/>
        <end position="31"/>
    </location>
</feature>
<feature type="compositionally biased region" description="Basic and acidic residues" evidence="1">
    <location>
        <begin position="47"/>
        <end position="62"/>
    </location>
</feature>
<feature type="region of interest" description="Disordered" evidence="1">
    <location>
        <begin position="413"/>
        <end position="487"/>
    </location>
</feature>
<evidence type="ECO:0000256" key="2">
    <source>
        <dbReference type="SAM" id="Phobius"/>
    </source>
</evidence>
<feature type="compositionally biased region" description="Low complexity" evidence="1">
    <location>
        <begin position="448"/>
        <end position="468"/>
    </location>
</feature>
<protein>
    <recommendedName>
        <fullName evidence="3">Cupin-like domain-containing protein</fullName>
    </recommendedName>
</protein>
<proteinExistence type="predicted"/>
<organism evidence="4">
    <name type="scientific">Palpitomonas bilix</name>
    <dbReference type="NCBI Taxonomy" id="652834"/>
    <lineage>
        <taxon>Eukaryota</taxon>
        <taxon>Eukaryota incertae sedis</taxon>
    </lineage>
</organism>
<feature type="domain" description="Cupin-like" evidence="3">
    <location>
        <begin position="140"/>
        <end position="386"/>
    </location>
</feature>
<feature type="region of interest" description="Disordered" evidence="1">
    <location>
        <begin position="47"/>
        <end position="70"/>
    </location>
</feature>
<dbReference type="Pfam" id="PF13621">
    <property type="entry name" value="Cupin_8"/>
    <property type="match status" value="1"/>
</dbReference>
<gene>
    <name evidence="4" type="ORF">PBIL07802_LOCUS20068</name>
</gene>
<dbReference type="AlphaFoldDB" id="A0A7S3DHV1"/>
<dbReference type="Gene3D" id="2.60.120.650">
    <property type="entry name" value="Cupin"/>
    <property type="match status" value="1"/>
</dbReference>
<evidence type="ECO:0000259" key="3">
    <source>
        <dbReference type="Pfam" id="PF13621"/>
    </source>
</evidence>